<reference evidence="1" key="1">
    <citation type="submission" date="2023-05" db="EMBL/GenBank/DDBJ databases">
        <authorList>
            <consortium name="ELIXIR-Norway"/>
        </authorList>
    </citation>
    <scope>NUCLEOTIDE SEQUENCE</scope>
</reference>
<reference evidence="1" key="2">
    <citation type="submission" date="2025-03" db="EMBL/GenBank/DDBJ databases">
        <authorList>
            <consortium name="ELIXIR-Norway"/>
            <consortium name="Elixir Norway"/>
        </authorList>
    </citation>
    <scope>NUCLEOTIDE SEQUENCE</scope>
</reference>
<sequence>MEEVNYAAHKHEDLRPARTTRVMLLLPETSSQTQQKRELALIRLCSFNTIRLLRPLQDQTHSLLFMLIFYLFIYLFGCLGSDLQVRDSPYLWWDLACSAETHQLWGEGSAAPGL</sequence>
<evidence type="ECO:0000313" key="2">
    <source>
        <dbReference type="Proteomes" id="UP001162501"/>
    </source>
</evidence>
<organism evidence="1 2">
    <name type="scientific">Rangifer tarandus platyrhynchus</name>
    <name type="common">Svalbard reindeer</name>
    <dbReference type="NCBI Taxonomy" id="3082113"/>
    <lineage>
        <taxon>Eukaryota</taxon>
        <taxon>Metazoa</taxon>
        <taxon>Chordata</taxon>
        <taxon>Craniata</taxon>
        <taxon>Vertebrata</taxon>
        <taxon>Euteleostomi</taxon>
        <taxon>Mammalia</taxon>
        <taxon>Eutheria</taxon>
        <taxon>Laurasiatheria</taxon>
        <taxon>Artiodactyla</taxon>
        <taxon>Ruminantia</taxon>
        <taxon>Pecora</taxon>
        <taxon>Cervidae</taxon>
        <taxon>Odocoileinae</taxon>
        <taxon>Rangifer</taxon>
    </lineage>
</organism>
<name>A0AC59YUF2_RANTA</name>
<gene>
    <name evidence="1" type="ORF">MRATA1EN22A_LOCUS10331</name>
</gene>
<protein>
    <submittedName>
        <fullName evidence="1">Uncharacterized protein</fullName>
    </submittedName>
</protein>
<evidence type="ECO:0000313" key="1">
    <source>
        <dbReference type="EMBL" id="CAM9985661.1"/>
    </source>
</evidence>
<accession>A0AC59YUF2</accession>
<dbReference type="Proteomes" id="UP001162501">
    <property type="component" value="Chromosome 20"/>
</dbReference>
<proteinExistence type="predicted"/>
<dbReference type="EMBL" id="OX596104">
    <property type="protein sequence ID" value="CAM9985661.1"/>
    <property type="molecule type" value="Genomic_DNA"/>
</dbReference>